<dbReference type="Gene3D" id="1.10.238.10">
    <property type="entry name" value="EF-hand"/>
    <property type="match status" value="5"/>
</dbReference>
<dbReference type="EMBL" id="JBHRUH010000016">
    <property type="protein sequence ID" value="MFC3292705.1"/>
    <property type="molecule type" value="Genomic_DNA"/>
</dbReference>
<evidence type="ECO:0000256" key="2">
    <source>
        <dbReference type="ARBA" id="ARBA00022737"/>
    </source>
</evidence>
<dbReference type="InterPro" id="IPR011042">
    <property type="entry name" value="6-blade_b-propeller_TolB-like"/>
</dbReference>
<comment type="caution">
    <text evidence="6">The sequence shown here is derived from an EMBL/GenBank/DDBJ whole genome shotgun (WGS) entry which is preliminary data.</text>
</comment>
<evidence type="ECO:0000259" key="5">
    <source>
        <dbReference type="PROSITE" id="PS50222"/>
    </source>
</evidence>
<sequence length="805" mass="88000">MKTTCLKGTRTALLNVSVALSAVGVACSVSAAEPLNNGHDPEQPTKFSLVDVNGDKAISKDEANKASLFVLVRQWRLADKNSDHVLNESEFDAFTKDTSQVDASTLTFSEVDSNDDKTISRKEAENAGLTQLIEQWGKADKYGALNESEFSDFRKSSTSKSELDTPKMPGSERPDTSTDEARKAGSRPKGDDSAPLPPKRFSEVDSDSDKNVSRNEAEEAGLALLFQQWSRADKDDDDVLSQPEFSAFMQEHGKAPLPKKSFSEVDADSDKNISRSEAQKAELMQLVQRWEKVDKDGDDVLSQSEFAQLMKIHGGKVAPLPSKSFSEVDADSDSNVSKTEAQKAGMTLLVQLWNEADREGENVLGNREFSDFMRQHGSNTGDMQSQKASESSTSSSKKMQREPPESGPGSNSEALQKKFSKADVDSDKHLSETEASKAGMTQLLDQWDQADSNNNGTLSLSEFVAFMEKRETRANLQKTFSQADANDDKQVTQEEARKAGLTKLLQQWGKADKDYNGTLSQSEFSQSMKRPREKVGSAMVIGKGQFRSPETVLWDDQADVYLVSNINGKLTGRDDNGFISRVSPDGTILDLKWIDGAKPEVVLHGPKGMLFHGKFLIVADVGGVRFFERATGKPVHSIVISDSYMLNDLAVGSDGKIYVSDTGSKVAEPPGAIYQLAEGTGPVTIAKGHDFDRPDGLLAHGGGLLVAPFAAHAKELYTLAFDGERAPFASLPQPKLDGLFRLPDDSLLVTSWKGKTVYRVKDGQVNTVAKGIQSPAQVGYDEKRGRMLVPSLRENRVLVYPLKIK</sequence>
<reference evidence="7" key="1">
    <citation type="journal article" date="2019" name="Int. J. Syst. Evol. Microbiol.">
        <title>The Global Catalogue of Microorganisms (GCM) 10K type strain sequencing project: providing services to taxonomists for standard genome sequencing and annotation.</title>
        <authorList>
            <consortium name="The Broad Institute Genomics Platform"/>
            <consortium name="The Broad Institute Genome Sequencing Center for Infectious Disease"/>
            <person name="Wu L."/>
            <person name="Ma J."/>
        </authorList>
    </citation>
    <scope>NUCLEOTIDE SEQUENCE [LARGE SCALE GENOMIC DNA]</scope>
    <source>
        <strain evidence="7">KCTC 12847</strain>
    </source>
</reference>
<feature type="compositionally biased region" description="Low complexity" evidence="3">
    <location>
        <begin position="384"/>
        <end position="397"/>
    </location>
</feature>
<dbReference type="PROSITE" id="PS51257">
    <property type="entry name" value="PROKAR_LIPOPROTEIN"/>
    <property type="match status" value="1"/>
</dbReference>
<dbReference type="RefSeq" id="WP_019020673.1">
    <property type="nucleotide sequence ID" value="NZ_BMXD01000014.1"/>
</dbReference>
<feature type="compositionally biased region" description="Basic and acidic residues" evidence="3">
    <location>
        <begin position="420"/>
        <end position="431"/>
    </location>
</feature>
<dbReference type="InterPro" id="IPR002048">
    <property type="entry name" value="EF_hand_dom"/>
</dbReference>
<organism evidence="6 7">
    <name type="scientific">Modicisalibacter luteus</name>
    <dbReference type="NCBI Taxonomy" id="453962"/>
    <lineage>
        <taxon>Bacteria</taxon>
        <taxon>Pseudomonadati</taxon>
        <taxon>Pseudomonadota</taxon>
        <taxon>Gammaproteobacteria</taxon>
        <taxon>Oceanospirillales</taxon>
        <taxon>Halomonadaceae</taxon>
        <taxon>Modicisalibacter</taxon>
    </lineage>
</organism>
<name>A0ABV7M2J3_9GAMM</name>
<dbReference type="SUPFAM" id="SSF63829">
    <property type="entry name" value="Calcium-dependent phosphotriesterase"/>
    <property type="match status" value="1"/>
</dbReference>
<evidence type="ECO:0000256" key="1">
    <source>
        <dbReference type="ARBA" id="ARBA00022723"/>
    </source>
</evidence>
<evidence type="ECO:0000313" key="6">
    <source>
        <dbReference type="EMBL" id="MFC3292705.1"/>
    </source>
</evidence>
<feature type="region of interest" description="Disordered" evidence="3">
    <location>
        <begin position="150"/>
        <end position="216"/>
    </location>
</feature>
<dbReference type="PANTHER" id="PTHR10827:SF98">
    <property type="entry name" value="45 KDA CALCIUM-BINDING PROTEIN"/>
    <property type="match status" value="1"/>
</dbReference>
<proteinExistence type="predicted"/>
<feature type="domain" description="EF-hand" evidence="5">
    <location>
        <begin position="281"/>
        <end position="316"/>
    </location>
</feature>
<evidence type="ECO:0000256" key="4">
    <source>
        <dbReference type="SAM" id="SignalP"/>
    </source>
</evidence>
<feature type="domain" description="EF-hand" evidence="5">
    <location>
        <begin position="220"/>
        <end position="255"/>
    </location>
</feature>
<dbReference type="Gene3D" id="2.120.10.30">
    <property type="entry name" value="TolB, C-terminal domain"/>
    <property type="match status" value="1"/>
</dbReference>
<dbReference type="PROSITE" id="PS00018">
    <property type="entry name" value="EF_HAND_1"/>
    <property type="match status" value="4"/>
</dbReference>
<feature type="signal peptide" evidence="4">
    <location>
        <begin position="1"/>
        <end position="31"/>
    </location>
</feature>
<keyword evidence="4" id="KW-0732">Signal</keyword>
<dbReference type="SMART" id="SM00054">
    <property type="entry name" value="EFh"/>
    <property type="match status" value="6"/>
</dbReference>
<evidence type="ECO:0000256" key="3">
    <source>
        <dbReference type="SAM" id="MobiDB-lite"/>
    </source>
</evidence>
<dbReference type="PROSITE" id="PS50222">
    <property type="entry name" value="EF_HAND_2"/>
    <property type="match status" value="3"/>
</dbReference>
<feature type="chain" id="PRO_5045730547" description="EF-hand domain-containing protein" evidence="4">
    <location>
        <begin position="32"/>
        <end position="805"/>
    </location>
</feature>
<keyword evidence="2" id="KW-0677">Repeat</keyword>
<accession>A0ABV7M2J3</accession>
<dbReference type="InterPro" id="IPR011992">
    <property type="entry name" value="EF-hand-dom_pair"/>
</dbReference>
<dbReference type="Proteomes" id="UP001595640">
    <property type="component" value="Unassembled WGS sequence"/>
</dbReference>
<dbReference type="InterPro" id="IPR018247">
    <property type="entry name" value="EF_Hand_1_Ca_BS"/>
</dbReference>
<feature type="region of interest" description="Disordered" evidence="3">
    <location>
        <begin position="250"/>
        <end position="273"/>
    </location>
</feature>
<feature type="region of interest" description="Disordered" evidence="3">
    <location>
        <begin position="372"/>
        <end position="431"/>
    </location>
</feature>
<protein>
    <recommendedName>
        <fullName evidence="5">EF-hand domain-containing protein</fullName>
    </recommendedName>
</protein>
<feature type="domain" description="EF-hand" evidence="5">
    <location>
        <begin position="438"/>
        <end position="473"/>
    </location>
</feature>
<keyword evidence="7" id="KW-1185">Reference proteome</keyword>
<keyword evidence="1" id="KW-0479">Metal-binding</keyword>
<feature type="compositionally biased region" description="Basic and acidic residues" evidence="3">
    <location>
        <begin position="151"/>
        <end position="192"/>
    </location>
</feature>
<feature type="compositionally biased region" description="Basic and acidic residues" evidence="3">
    <location>
        <begin position="200"/>
        <end position="216"/>
    </location>
</feature>
<evidence type="ECO:0000313" key="7">
    <source>
        <dbReference type="Proteomes" id="UP001595640"/>
    </source>
</evidence>
<dbReference type="PANTHER" id="PTHR10827">
    <property type="entry name" value="RETICULOCALBIN"/>
    <property type="match status" value="1"/>
</dbReference>
<dbReference type="SUPFAM" id="SSF47473">
    <property type="entry name" value="EF-hand"/>
    <property type="match status" value="4"/>
</dbReference>
<gene>
    <name evidence="6" type="ORF">ACFOEI_11575</name>
</gene>